<dbReference type="GO" id="GO:0032040">
    <property type="term" value="C:small-subunit processome"/>
    <property type="evidence" value="ECO:0007669"/>
    <property type="project" value="TreeGrafter"/>
</dbReference>
<evidence type="ECO:0000313" key="2">
    <source>
        <dbReference type="EMBL" id="ABW98103.1"/>
    </source>
</evidence>
<dbReference type="EMBL" id="CP000882">
    <property type="protein sequence ID" value="ABW98103.1"/>
    <property type="molecule type" value="Genomic_DNA"/>
</dbReference>
<dbReference type="Proteomes" id="UP000243127">
    <property type="component" value="Nucleomorph 2"/>
</dbReference>
<geneLocation type="nucleomorph" evidence="2"/>
<dbReference type="PANTHER" id="PTHR12933">
    <property type="entry name" value="ORF PROTEIN-RELATED"/>
    <property type="match status" value="1"/>
</dbReference>
<accession>A9BKU8</accession>
<gene>
    <name evidence="2" type="ORF">HAN_2g281</name>
</gene>
<feature type="domain" description="UTP25 C-terminal" evidence="1">
    <location>
        <begin position="343"/>
        <end position="477"/>
    </location>
</feature>
<dbReference type="GO" id="GO:0034511">
    <property type="term" value="F:U3 snoRNA binding"/>
    <property type="evidence" value="ECO:0007669"/>
    <property type="project" value="InterPro"/>
</dbReference>
<dbReference type="GeneID" id="5739372"/>
<dbReference type="RefSeq" id="XP_001712428.1">
    <property type="nucleotide sequence ID" value="XM_001712376.1"/>
</dbReference>
<proteinExistence type="predicted"/>
<dbReference type="GO" id="GO:0019843">
    <property type="term" value="F:rRNA binding"/>
    <property type="evidence" value="ECO:0007669"/>
    <property type="project" value="TreeGrafter"/>
</dbReference>
<dbReference type="Pfam" id="PF06862">
    <property type="entry name" value="Utp25_C"/>
    <property type="match status" value="1"/>
</dbReference>
<dbReference type="AlphaFoldDB" id="A9BKU8"/>
<dbReference type="InterPro" id="IPR053939">
    <property type="entry name" value="UTP25_C"/>
</dbReference>
<evidence type="ECO:0000313" key="3">
    <source>
        <dbReference type="Proteomes" id="UP000243127"/>
    </source>
</evidence>
<sequence length="496" mass="60425">MELIILEKVFLKKKNIKIFFNNFVFFFGFFSGNDSRCCIEVEKNSYQEKEPYKKLIRIENSIFFFRKKKVQSIFGDFSFFPQNFLNNLFEKNKFFFFFYLETENIDQMRKRIMEKLFLKNNKMRNNEIKNSKIFIIVPNQTSMFQLIRILFFSKEKGKLHKKFFSKNLFNSDFLNIKFGKIIKPADFKRNFLDGQEDYIRLNCLLRKNKISFGKEGKADFLFLTPIFLRTLNKKSLAALFKSSFSYLIDNFQLIYMQNSENSSMIIKSFFLSYKFKDKNKNIILKKPFQTKLIEVFILSNFFQSNFLFLKKSSCFYKIFLKKGRKWKNQTLHSKVKNWVLFFNWNKKISKIQNLLLIFEKNFAKILPKKALEGVLIFCQDYSEFIFIRNYLWKNIREGDICLVMLHEYLNNFEKNRRKNSSKNSNKKIILITERFYFFNRFPILNVETVFFFSRPKEIEYFFEICKFFKENKKIKNIFSIQENFLKKFQNKQNVKK</sequence>
<dbReference type="GO" id="GO:0000462">
    <property type="term" value="P:maturation of SSU-rRNA from tricistronic rRNA transcript (SSU-rRNA, 5.8S rRNA, LSU-rRNA)"/>
    <property type="evidence" value="ECO:0007669"/>
    <property type="project" value="TreeGrafter"/>
</dbReference>
<protein>
    <recommendedName>
        <fullName evidence="1">UTP25 C-terminal domain-containing protein</fullName>
    </recommendedName>
</protein>
<dbReference type="PANTHER" id="PTHR12933:SF0">
    <property type="entry name" value="U3 SMALL NUCLEOLAR RNA-ASSOCIATED PROTEIN 25 HOMOLOG"/>
    <property type="match status" value="1"/>
</dbReference>
<reference evidence="2 3" key="1">
    <citation type="journal article" date="2007" name="Proc. Natl. Acad. Sci. U.S.A.">
        <title>Nucleomorph genome of Hemiselmis andersenii reveals complete intron loss and compaction as a driver of protein structure and function.</title>
        <authorList>
            <person name="Lane C.E."/>
            <person name="van den Heuvel K."/>
            <person name="Kozera C."/>
            <person name="Curtis B.A."/>
            <person name="Parsons B.J."/>
            <person name="Bowman S."/>
            <person name="Archibald J.M."/>
        </authorList>
    </citation>
    <scope>NUCLEOTIDE SEQUENCE [LARGE SCALE GENOMIC DNA]</scope>
    <source>
        <strain evidence="2 3">CCMP644</strain>
    </source>
</reference>
<keyword evidence="2" id="KW-0542">Nucleomorph</keyword>
<dbReference type="InterPro" id="IPR010678">
    <property type="entry name" value="UTP25"/>
</dbReference>
<evidence type="ECO:0000259" key="1">
    <source>
        <dbReference type="Pfam" id="PF06862"/>
    </source>
</evidence>
<organism evidence="2 3">
    <name type="scientific">Hemiselmis andersenii</name>
    <name type="common">Cryptophyte alga</name>
    <dbReference type="NCBI Taxonomy" id="464988"/>
    <lineage>
        <taxon>Eukaryota</taxon>
        <taxon>Cryptophyceae</taxon>
        <taxon>Cryptomonadales</taxon>
        <taxon>Hemiselmidaceae</taxon>
        <taxon>Hemiselmis</taxon>
    </lineage>
</organism>
<name>A9BKU8_HEMAN</name>